<dbReference type="EMBL" id="CP110424">
    <property type="protein sequence ID" value="WAQ84200.1"/>
    <property type="molecule type" value="Genomic_DNA"/>
</dbReference>
<protein>
    <recommendedName>
        <fullName evidence="3">U1-type domain-containing protein</fullName>
    </recommendedName>
</protein>
<reference evidence="1" key="1">
    <citation type="submission" date="2022-10" db="EMBL/GenBank/DDBJ databases">
        <title>Puccinia triticina Genome sequencing and assembly.</title>
        <authorList>
            <person name="Li C."/>
        </authorList>
    </citation>
    <scope>NUCLEOTIDE SEQUENCE</scope>
    <source>
        <strain evidence="1">Pt15</strain>
    </source>
</reference>
<keyword evidence="2" id="KW-1185">Reference proteome</keyword>
<accession>A0ABY7CK64</accession>
<organism evidence="1 2">
    <name type="scientific">Puccinia triticina</name>
    <dbReference type="NCBI Taxonomy" id="208348"/>
    <lineage>
        <taxon>Eukaryota</taxon>
        <taxon>Fungi</taxon>
        <taxon>Dikarya</taxon>
        <taxon>Basidiomycota</taxon>
        <taxon>Pucciniomycotina</taxon>
        <taxon>Pucciniomycetes</taxon>
        <taxon>Pucciniales</taxon>
        <taxon>Pucciniaceae</taxon>
        <taxon>Puccinia</taxon>
    </lineage>
</organism>
<evidence type="ECO:0008006" key="3">
    <source>
        <dbReference type="Google" id="ProtNLM"/>
    </source>
</evidence>
<sequence length="222" mass="24282">MIPYWGGNTPCRGTWLLCSSGVLQHPLIPIHTAPALDPSPQIHHPHNLSPTTQLKMNPNLDFTYSDNTYYCKLCPLARGTTHWSRHVRSAAHQRNVERLKTAGQPISPPRPISPDPIAAARAPPAQAEDAVFHVGGPGLFELNKDPPISAPYVQGFIAALAADHVHARAIEAATAHQRPVAQAYYSQLRSDLMAIACHKGDCIPEEDAPVVRTDKRTLSLPW</sequence>
<evidence type="ECO:0000313" key="1">
    <source>
        <dbReference type="EMBL" id="WAQ84200.1"/>
    </source>
</evidence>
<name>A0ABY7CK64_9BASI</name>
<dbReference type="GeneID" id="77809453"/>
<evidence type="ECO:0000313" key="2">
    <source>
        <dbReference type="Proteomes" id="UP001164743"/>
    </source>
</evidence>
<dbReference type="Proteomes" id="UP001164743">
    <property type="component" value="Chromosome 4A"/>
</dbReference>
<proteinExistence type="predicted"/>
<gene>
    <name evidence="1" type="ORF">PtA15_4A652</name>
</gene>
<dbReference type="RefSeq" id="XP_053019755.1">
    <property type="nucleotide sequence ID" value="XM_053168558.1"/>
</dbReference>